<protein>
    <submittedName>
        <fullName evidence="1">Uncharacterized protein</fullName>
    </submittedName>
</protein>
<name>A0ABY8BG02_9BURK</name>
<gene>
    <name evidence="1" type="ORF">PX653_08895</name>
</gene>
<proteinExistence type="predicted"/>
<evidence type="ECO:0000313" key="2">
    <source>
        <dbReference type="Proteomes" id="UP001216510"/>
    </source>
</evidence>
<reference evidence="1 2" key="1">
    <citation type="submission" date="2023-02" db="EMBL/GenBank/DDBJ databases">
        <title>Gemone sequence of Telluria chitinolytica ACM 3522T.</title>
        <authorList>
            <person name="Frediansyah A."/>
            <person name="Miess H."/>
            <person name="Gross H."/>
        </authorList>
    </citation>
    <scope>NUCLEOTIDE SEQUENCE [LARGE SCALE GENOMIC DNA]</scope>
    <source>
        <strain evidence="1 2">ACM 3522</strain>
    </source>
</reference>
<sequence length="452" mass="46001">MALEIFSFLSSLVKTSPTPGDPKARGDDHIRGIKTALVKSFAGFPGAIMVSGTDSGVANTYVLAPSEPLTEYSTRMIVTFLPANTNGGASTLNISGLGARTIKSVNGAALNNGDIMAGQPLVLVYDGTAFRLTAPTKNYVDQLVVSNAFPVNPSDNGKLLTNNGTSAFFSDTLSIALNEKRGADVASSATTNLAAATGNYVHVTGSATITAITLAAGAERTVTFDDAPVLVNSAALILPTAANINVSPGDTAVIRGEGSGAVKVVGYNRASGRAVIEQTAPGMVLLGAVTASGGSTAIDFLNVFSAAYDQYVVEVAGLAHTGAAAVQLTLALAQGGVVGSSFSISSRVTENFNYTSTTTYTSSQNVSLGIFDPSAYIYGRIHVDGMNDASLPKAVTSRLTSQTTATPPVTKDVSANSGISPTAPLSGLRLTLAGSNTFLAGGVIRVFGVRKA</sequence>
<dbReference type="Proteomes" id="UP001216510">
    <property type="component" value="Chromosome"/>
</dbReference>
<keyword evidence="2" id="KW-1185">Reference proteome</keyword>
<dbReference type="RefSeq" id="WP_277417532.1">
    <property type="nucleotide sequence ID" value="NZ_CP119083.1"/>
</dbReference>
<organism evidence="1 2">
    <name type="scientific">Pseudoduganella chitinolytica</name>
    <dbReference type="NCBI Taxonomy" id="34070"/>
    <lineage>
        <taxon>Bacteria</taxon>
        <taxon>Pseudomonadati</taxon>
        <taxon>Pseudomonadota</taxon>
        <taxon>Betaproteobacteria</taxon>
        <taxon>Burkholderiales</taxon>
        <taxon>Oxalobacteraceae</taxon>
        <taxon>Telluria group</taxon>
        <taxon>Pseudoduganella</taxon>
    </lineage>
</organism>
<accession>A0ABY8BG02</accession>
<evidence type="ECO:0000313" key="1">
    <source>
        <dbReference type="EMBL" id="WEF34861.1"/>
    </source>
</evidence>
<dbReference type="EMBL" id="CP119083">
    <property type="protein sequence ID" value="WEF34861.1"/>
    <property type="molecule type" value="Genomic_DNA"/>
</dbReference>